<dbReference type="AlphaFoldDB" id="S5YY64"/>
<sequence length="300" mass="31189">MSVARALASLTLAAALLSGGALAESKPPERPAPVEAAPEDATPTETSARPPQKPEPPAPEEPTADKPAPAAAATAPATTDATASAPETPAPDDATAKPDISAAPALRSTLRESDFDQSACLLTLFTLGTGYEELPAISEADNRDCGIDRPVRITEILPGIALDGAPVMRCDTARHLAFWLRDSVRPASAFLPGAPRLTGIEPGSTYQCRGVVGGQSTATVSEHALGNAFDIAAFRFDDGTRLEIAPRQDKGSIDEAFQAAIRGTACLWFTTVLGPGANAAHDNHLHLDIKARKGGFRICQ</sequence>
<dbReference type="RefSeq" id="WP_020951758.1">
    <property type="nucleotide sequence ID" value="NC_022041.1"/>
</dbReference>
<dbReference type="OrthoDB" id="9809788at2"/>
<evidence type="ECO:0000313" key="5">
    <source>
        <dbReference type="Proteomes" id="UP000015480"/>
    </source>
</evidence>
<dbReference type="Proteomes" id="UP000015480">
    <property type="component" value="Chromosome"/>
</dbReference>
<organism evidence="4 5">
    <name type="scientific">Paracoccus aminophilus JCM 7686</name>
    <dbReference type="NCBI Taxonomy" id="1367847"/>
    <lineage>
        <taxon>Bacteria</taxon>
        <taxon>Pseudomonadati</taxon>
        <taxon>Pseudomonadota</taxon>
        <taxon>Alphaproteobacteria</taxon>
        <taxon>Rhodobacterales</taxon>
        <taxon>Paracoccaceae</taxon>
        <taxon>Paracoccus</taxon>
    </lineage>
</organism>
<dbReference type="InterPro" id="IPR009683">
    <property type="entry name" value="Extensin-like_C"/>
</dbReference>
<feature type="compositionally biased region" description="Low complexity" evidence="1">
    <location>
        <begin position="65"/>
        <end position="99"/>
    </location>
</feature>
<evidence type="ECO:0000313" key="4">
    <source>
        <dbReference type="EMBL" id="AGT10121.1"/>
    </source>
</evidence>
<dbReference type="PATRIC" id="fig|1367847.3.peg.3107"/>
<reference evidence="4 5" key="1">
    <citation type="journal article" date="2014" name="BMC Genomics">
        <title>Architecture and functions of a multipartite genome of the methylotrophic bacterium Paracoccus aminophilus JCM 7686, containing primary and secondary chromids.</title>
        <authorList>
            <person name="Dziewit L."/>
            <person name="Czarnecki J."/>
            <person name="Wibberg D."/>
            <person name="Radlinska M."/>
            <person name="Mrozek P."/>
            <person name="Szymczak M."/>
            <person name="Schluter A."/>
            <person name="Puhler A."/>
            <person name="Bartosik D."/>
        </authorList>
    </citation>
    <scope>NUCLEOTIDE SEQUENCE [LARGE SCALE GENOMIC DNA]</scope>
    <source>
        <strain evidence="4">JCM 7686</strain>
    </source>
</reference>
<feature type="compositionally biased region" description="Pro residues" evidence="1">
    <location>
        <begin position="51"/>
        <end position="60"/>
    </location>
</feature>
<dbReference type="STRING" id="1367847.JCM7686_3085"/>
<accession>S5YY64</accession>
<evidence type="ECO:0000256" key="1">
    <source>
        <dbReference type="SAM" id="MobiDB-lite"/>
    </source>
</evidence>
<dbReference type="KEGG" id="pami:JCM7686_3085"/>
<gene>
    <name evidence="4" type="ORF">JCM7686_3085</name>
</gene>
<name>S5YY64_PARAH</name>
<feature type="compositionally biased region" description="Low complexity" evidence="1">
    <location>
        <begin position="33"/>
        <end position="46"/>
    </location>
</feature>
<dbReference type="EMBL" id="CP006650">
    <property type="protein sequence ID" value="AGT10121.1"/>
    <property type="molecule type" value="Genomic_DNA"/>
</dbReference>
<dbReference type="Pfam" id="PF06904">
    <property type="entry name" value="Extensin-like_C"/>
    <property type="match status" value="1"/>
</dbReference>
<evidence type="ECO:0000256" key="2">
    <source>
        <dbReference type="SAM" id="SignalP"/>
    </source>
</evidence>
<feature type="chain" id="PRO_5004544811" description="Extensin-like C-terminal domain-containing protein" evidence="2">
    <location>
        <begin position="24"/>
        <end position="300"/>
    </location>
</feature>
<feature type="signal peptide" evidence="2">
    <location>
        <begin position="1"/>
        <end position="23"/>
    </location>
</feature>
<feature type="region of interest" description="Disordered" evidence="1">
    <location>
        <begin position="21"/>
        <end position="99"/>
    </location>
</feature>
<dbReference type="eggNOG" id="COG3921">
    <property type="taxonomic scope" value="Bacteria"/>
</dbReference>
<keyword evidence="5" id="KW-1185">Reference proteome</keyword>
<protein>
    <recommendedName>
        <fullName evidence="3">Extensin-like C-terminal domain-containing protein</fullName>
    </recommendedName>
</protein>
<proteinExistence type="predicted"/>
<evidence type="ECO:0000259" key="3">
    <source>
        <dbReference type="Pfam" id="PF06904"/>
    </source>
</evidence>
<dbReference type="HOGENOM" id="CLU_043272_1_1_5"/>
<feature type="domain" description="Extensin-like C-terminal" evidence="3">
    <location>
        <begin position="119"/>
        <end position="300"/>
    </location>
</feature>
<keyword evidence="2" id="KW-0732">Signal</keyword>